<evidence type="ECO:0000259" key="9">
    <source>
        <dbReference type="PROSITE" id="PS52019"/>
    </source>
</evidence>
<evidence type="ECO:0000256" key="1">
    <source>
        <dbReference type="ARBA" id="ARBA00022450"/>
    </source>
</evidence>
<dbReference type="CDD" id="cd05195">
    <property type="entry name" value="enoyl_red"/>
    <property type="match status" value="1"/>
</dbReference>
<dbReference type="SUPFAM" id="SSF51735">
    <property type="entry name" value="NAD(P)-binding Rossmann-fold domains"/>
    <property type="match status" value="2"/>
</dbReference>
<dbReference type="InterPro" id="IPR014030">
    <property type="entry name" value="Ketoacyl_synth_N"/>
</dbReference>
<dbReference type="SMART" id="SM00826">
    <property type="entry name" value="PKS_DH"/>
    <property type="match status" value="1"/>
</dbReference>
<dbReference type="PANTHER" id="PTHR43775">
    <property type="entry name" value="FATTY ACID SYNTHASE"/>
    <property type="match status" value="1"/>
</dbReference>
<dbReference type="InterPro" id="IPR011032">
    <property type="entry name" value="GroES-like_sf"/>
</dbReference>
<feature type="region of interest" description="N-terminal hotdog fold" evidence="5">
    <location>
        <begin position="996"/>
        <end position="1133"/>
    </location>
</feature>
<dbReference type="InterPro" id="IPR049551">
    <property type="entry name" value="PKS_DH_C"/>
</dbReference>
<feature type="active site" description="Proton acceptor; for dehydratase activity" evidence="5">
    <location>
        <position position="1028"/>
    </location>
</feature>
<dbReference type="InterPro" id="IPR036736">
    <property type="entry name" value="ACP-like_sf"/>
</dbReference>
<feature type="region of interest" description="C-terminal hotdog fold" evidence="5">
    <location>
        <begin position="1155"/>
        <end position="1312"/>
    </location>
</feature>
<dbReference type="GO" id="GO:0031177">
    <property type="term" value="F:phosphopantetheine binding"/>
    <property type="evidence" value="ECO:0007669"/>
    <property type="project" value="InterPro"/>
</dbReference>
<dbReference type="Pfam" id="PF08659">
    <property type="entry name" value="KR"/>
    <property type="match status" value="1"/>
</dbReference>
<reference evidence="11" key="2">
    <citation type="journal article" date="2013" name="PLoS Genet.">
        <title>Comparative genome structure, secondary metabolite, and effector coding capacity across Cochliobolus pathogens.</title>
        <authorList>
            <person name="Condon B.J."/>
            <person name="Leng Y."/>
            <person name="Wu D."/>
            <person name="Bushley K.E."/>
            <person name="Ohm R.A."/>
            <person name="Otillar R."/>
            <person name="Martin J."/>
            <person name="Schackwitz W."/>
            <person name="Grimwood J."/>
            <person name="MohdZainudin N."/>
            <person name="Xue C."/>
            <person name="Wang R."/>
            <person name="Manning V.A."/>
            <person name="Dhillon B."/>
            <person name="Tu Z.J."/>
            <person name="Steffenson B.J."/>
            <person name="Salamov A."/>
            <person name="Sun H."/>
            <person name="Lowry S."/>
            <person name="LaButti K."/>
            <person name="Han J."/>
            <person name="Copeland A."/>
            <person name="Lindquist E."/>
            <person name="Barry K."/>
            <person name="Schmutz J."/>
            <person name="Baker S.E."/>
            <person name="Ciuffetti L.M."/>
            <person name="Grigoriev I.V."/>
            <person name="Zhong S."/>
            <person name="Turgeon B.G."/>
        </authorList>
    </citation>
    <scope>NUCLEOTIDE SEQUENCE [LARGE SCALE GENOMIC DNA]</scope>
    <source>
        <strain evidence="11">ND90Pr / ATCC 201652</strain>
    </source>
</reference>
<dbReference type="EMBL" id="KB445650">
    <property type="protein sequence ID" value="EMD60612.1"/>
    <property type="molecule type" value="Genomic_DNA"/>
</dbReference>
<dbReference type="Pfam" id="PF08240">
    <property type="entry name" value="ADH_N"/>
    <property type="match status" value="1"/>
</dbReference>
<organism evidence="10 11">
    <name type="scientific">Cochliobolus sativus (strain ND90Pr / ATCC 201652)</name>
    <name type="common">Common root rot and spot blotch fungus</name>
    <name type="synonym">Bipolaris sorokiniana</name>
    <dbReference type="NCBI Taxonomy" id="665912"/>
    <lineage>
        <taxon>Eukaryota</taxon>
        <taxon>Fungi</taxon>
        <taxon>Dikarya</taxon>
        <taxon>Ascomycota</taxon>
        <taxon>Pezizomycotina</taxon>
        <taxon>Dothideomycetes</taxon>
        <taxon>Pleosporomycetidae</taxon>
        <taxon>Pleosporales</taxon>
        <taxon>Pleosporineae</taxon>
        <taxon>Pleosporaceae</taxon>
        <taxon>Bipolaris</taxon>
    </lineage>
</organism>
<name>M2SUY1_COCSN</name>
<dbReference type="Gene3D" id="3.40.50.720">
    <property type="entry name" value="NAD(P)-binding Rossmann-like Domain"/>
    <property type="match status" value="1"/>
</dbReference>
<dbReference type="InterPro" id="IPR016036">
    <property type="entry name" value="Malonyl_transacylase_ACP-bd"/>
</dbReference>
<dbReference type="HOGENOM" id="CLU_000022_31_0_1"/>
<dbReference type="InterPro" id="IPR020807">
    <property type="entry name" value="PKS_DH"/>
</dbReference>
<dbReference type="Pfam" id="PF14765">
    <property type="entry name" value="PS-DH"/>
    <property type="match status" value="1"/>
</dbReference>
<dbReference type="SUPFAM" id="SSF53901">
    <property type="entry name" value="Thiolase-like"/>
    <property type="match status" value="1"/>
</dbReference>
<dbReference type="InterPro" id="IPR036291">
    <property type="entry name" value="NAD(P)-bd_dom_sf"/>
</dbReference>
<dbReference type="SMART" id="SM00829">
    <property type="entry name" value="PKS_ER"/>
    <property type="match status" value="1"/>
</dbReference>
<dbReference type="InterPro" id="IPR014043">
    <property type="entry name" value="Acyl_transferase_dom"/>
</dbReference>
<feature type="active site" description="Proton donor; for dehydratase activity" evidence="5">
    <location>
        <position position="1222"/>
    </location>
</feature>
<dbReference type="CDD" id="cd00833">
    <property type="entry name" value="PKS"/>
    <property type="match status" value="1"/>
</dbReference>
<dbReference type="eggNOG" id="KOG1202">
    <property type="taxonomic scope" value="Eukaryota"/>
</dbReference>
<dbReference type="Gene3D" id="3.10.129.110">
    <property type="entry name" value="Polyketide synthase dehydratase"/>
    <property type="match status" value="1"/>
</dbReference>
<dbReference type="OMA" id="GCLLQEY"/>
<dbReference type="Gene3D" id="3.30.70.3290">
    <property type="match status" value="1"/>
</dbReference>
<dbReference type="Pfam" id="PF02801">
    <property type="entry name" value="Ketoacyl-synt_C"/>
    <property type="match status" value="1"/>
</dbReference>
<dbReference type="SMART" id="SM00825">
    <property type="entry name" value="PKS_KS"/>
    <property type="match status" value="1"/>
</dbReference>
<dbReference type="SUPFAM" id="SSF50129">
    <property type="entry name" value="GroES-like"/>
    <property type="match status" value="1"/>
</dbReference>
<dbReference type="Pfam" id="PF23297">
    <property type="entry name" value="ACP_SdgA_C"/>
    <property type="match status" value="1"/>
</dbReference>
<dbReference type="GeneID" id="19133457"/>
<evidence type="ECO:0000256" key="4">
    <source>
        <dbReference type="ARBA" id="ARBA00023268"/>
    </source>
</evidence>
<dbReference type="SMART" id="SM00822">
    <property type="entry name" value="PKS_KR"/>
    <property type="match status" value="1"/>
</dbReference>
<dbReference type="SMART" id="SM00827">
    <property type="entry name" value="PKS_AT"/>
    <property type="match status" value="1"/>
</dbReference>
<dbReference type="GO" id="GO:0006633">
    <property type="term" value="P:fatty acid biosynthetic process"/>
    <property type="evidence" value="ECO:0007669"/>
    <property type="project" value="TreeGrafter"/>
</dbReference>
<dbReference type="InterPro" id="IPR016039">
    <property type="entry name" value="Thiolase-like"/>
</dbReference>
<feature type="compositionally biased region" description="Polar residues" evidence="6">
    <location>
        <begin position="476"/>
        <end position="507"/>
    </location>
</feature>
<dbReference type="STRING" id="665912.M2SUY1"/>
<feature type="domain" description="Carrier" evidence="7">
    <location>
        <begin position="2188"/>
        <end position="2265"/>
    </location>
</feature>
<dbReference type="PROSITE" id="PS00012">
    <property type="entry name" value="PHOSPHOPANTETHEINE"/>
    <property type="match status" value="1"/>
</dbReference>
<dbReference type="KEGG" id="bsc:COCSADRAFT_184380"/>
<dbReference type="Pfam" id="PF13602">
    <property type="entry name" value="ADH_zinc_N_2"/>
    <property type="match status" value="1"/>
</dbReference>
<dbReference type="Pfam" id="PF00698">
    <property type="entry name" value="Acyl_transf_1"/>
    <property type="match status" value="1"/>
</dbReference>
<dbReference type="InterPro" id="IPR020806">
    <property type="entry name" value="PKS_PP-bd"/>
</dbReference>
<dbReference type="Gene3D" id="3.40.366.10">
    <property type="entry name" value="Malonyl-Coenzyme A Acyl Carrier Protein, domain 2"/>
    <property type="match status" value="1"/>
</dbReference>
<dbReference type="Pfam" id="PF21089">
    <property type="entry name" value="PKS_DH_N"/>
    <property type="match status" value="1"/>
</dbReference>
<dbReference type="Gene3D" id="3.90.180.10">
    <property type="entry name" value="Medium-chain alcohol dehydrogenases, catalytic domain"/>
    <property type="match status" value="1"/>
</dbReference>
<feature type="region of interest" description="Disordered" evidence="6">
    <location>
        <begin position="475"/>
        <end position="510"/>
    </location>
</feature>
<keyword evidence="3" id="KW-0808">Transferase</keyword>
<evidence type="ECO:0000256" key="2">
    <source>
        <dbReference type="ARBA" id="ARBA00022553"/>
    </source>
</evidence>
<sequence length="2274" mass="249108">MKLSNTQRSSHPSSPDTGSFEPIAVVGFGFKFPQDVTNAESLWKLLIERRSTMTEIPKNRWNIDGFYKENGHRPGTVKNRGGHFLSDDPARFDAPFFSIQPAEAECMDPQQRLLLETSYHALENAGIPMQDAVGTRTSVHVGCLLQEYSQISQRDAQMPGDYRIVGSSGLAMLSNRLSWFYDFSGPSMTVDTACSGGLVALHLACQELLAGSVNMSLVCGTNLCLLPDSTALLSSLNMMSKDSVCYSFDERASGYARGEGFGVLVLKRLSEAIADGNNIRGVIRSTGCGQDGNTPSITSPSQSAQERLIRETYARAGLSLDETRYFEAHGTGTKAGDPCEAAAINSVFSARTPEDPIYVGALKSNMGHPEGASGIAGVIKTLLVLEKGIIPPNVYPERINPAVTAAGPNLRFPLKPVPWPTSGVRRASVNSFGYGGTNAHVVIEDALSFLREQGLEGRHCTTDVRTIEEAKHVHPCNTSTPTHIPSNENGSEIIPSGSTTCDDTPSGSAGDYDESNTFANENSKSTTKLLVISAFDERAVHRSIDALKKWMGDHLVDENRRQTLSDIAYTLAEKRTKFPWKSTCVALPETQSELTWSAPVRSKPNTNICFVFTGQGAQWHGMGRELMRYEVFSKAMREADHYFRSLGSSWSLIDELCNKSESESAIHRPELSQPICTALQVAIVELLTSWKIRASISVGHSSGEIAAAYASHAISRESAWMVAYFRGLAVGITQSLSPSNGAMVAVQAPLDSWKHLMDKQNESHAEDPIVIACYNSLRSFTLSGPRDAVHQLVSTLKEANIEVHILKVDVAYHSHHMKPVAEVYDKLLRKIEPGEPLDDQPSFVSTVTGKSLDQLVELRTAGYWNRNLTGSVKFSIALEGICTRPDTSSCYFVEIGPHSALRSPLSDILKAAGRDVKSEYVSVLRRDHAADVTAMQCAGKLHAIGASIDISAVNNIRGSDPKFLTSLPSYQFEDKKRYWLEGRTSIQYRQTKFVHHELLGSRTPDWNELEARWTNRILLDQSPYLKDHIINGLCLMPAAGMLVMALEAVRQFYGDAGADGSGYRMKDVSFTKPMTLSENPRGTEIQLTLRPGSVDARDAKPGSSWSHFSLYVYENDTWHLCCSGSISITYDNPSETSAEQTERAEKFLTTTKQCRTDISHEEVYNAFNKAGLSYGPTFRSMHAIKWDEQSQQATGSIGLAEWQKHAKFTYTDGHLIHPAALDTILQMTFPAYSIFAKNASATTVPTGFTNAWFSANLLRASNEAKSVKVNAQVKGCGFRNKLFDVTATDEQDQELYFYGELETSTIGRSGAAADEGEAPLTLYRIDWQPATFSNLSLQERESLYSGSTVYVVYDECDSLQSNLADMLGQIAISHCNTLLIPISWSSVSEKDLSKATCVFLPGLDGTLLRLVQDDDLNKIKQLLSTADALIWPTLQHLALDQSPTEGLVSGLVRTLATESEDYHLISVSLDRENGLEKLASNIMAVLDAKLADQTSDPEDEYWEVDGVLCIPRVVDDADLAAMVLPPSKEVATTVSKPWSELKNPVLTIRAAGILNTLHYEQDDSQHDTLGSDDVLVQVKAVGLNTRDVQVALGQIHDDAFGSEIAGVVLQTGSRSASHFQPGDRVFGITRNGVAQTAVSNFKQLRKIPEEMRFSENLSFAEAAAIPVAFCTAYFALMQVAGVKLGDNVLIHDATSALGYAAFRMCIHLGCTNIFTIVESEEQVDRMLHHGPISRSCIFVTGDPNLEYKIRRETEGRGVDVILGSMEALQSSNSCIASFGCMVDVGEKHAFVSTASRPKESSLPVVVASKNVTFANVNFQELAESRLFEGIFENVCQMIDDGRIMPHVPLAMFKQSEVEKAFRTVQDKDAIAKVVIEIDSDEVVDMEVASSPSKLLFHEDASYLVAGAFGGIGQSIVQWMVQQGARYLILPSRSPVEGTGSDREHFIQELHEQGAIVKAPVCDIADQHQLQAMLDSVRDIPDIRGCIQAAMVMRDSSFANMSVEKWHQSLAPKVDGSWNLHQLLPRNLDFFVMLSSSTGIMGSFGQSNYTVGNTYQDALAAHRMRQGQRAHTLALSMVTGVGYVAQNEQVQALLRVRGMLEEVSTQDIFSLLQFCCDPRRVDNSGVGSQIITPLTLPADLRAMGIVAPLGSTRPIYHYLDTLPARISSTAETDKSRPSHLLSEAKSLAQATDIIVGAIQVQLSSLLVVSKDDIDPQKAIYRYGVDSLVAVEMRNWFSKAVGADVATADIMSDVSIWLLAVKVAGTSRFVRDEVKE</sequence>
<gene>
    <name evidence="10" type="primary">PKS9</name>
    <name evidence="10" type="ORF">COCSADRAFT_184380</name>
</gene>
<dbReference type="PROSITE" id="PS52004">
    <property type="entry name" value="KS3_2"/>
    <property type="match status" value="1"/>
</dbReference>
<proteinExistence type="predicted"/>
<dbReference type="InterPro" id="IPR042104">
    <property type="entry name" value="PKS_dehydratase_sf"/>
</dbReference>
<dbReference type="InterPro" id="IPR049552">
    <property type="entry name" value="PKS_DH_N"/>
</dbReference>
<keyword evidence="1" id="KW-0596">Phosphopantetheine</keyword>
<dbReference type="SUPFAM" id="SSF55048">
    <property type="entry name" value="Probable ACP-binding domain of malonyl-CoA ACP transacylase"/>
    <property type="match status" value="1"/>
</dbReference>
<dbReference type="OrthoDB" id="329835at2759"/>
<dbReference type="InterPro" id="IPR020841">
    <property type="entry name" value="PKS_Beta-ketoAc_synthase_dom"/>
</dbReference>
<keyword evidence="2" id="KW-0597">Phosphoprotein</keyword>
<feature type="domain" description="PKS/mFAS DH" evidence="9">
    <location>
        <begin position="996"/>
        <end position="1312"/>
    </location>
</feature>
<accession>M2SUY1</accession>
<dbReference type="InterPro" id="IPR050091">
    <property type="entry name" value="PKS_NRPS_Biosynth_Enz"/>
</dbReference>
<dbReference type="GO" id="GO:0016491">
    <property type="term" value="F:oxidoreductase activity"/>
    <property type="evidence" value="ECO:0007669"/>
    <property type="project" value="InterPro"/>
</dbReference>
<dbReference type="InterPro" id="IPR020843">
    <property type="entry name" value="ER"/>
</dbReference>
<dbReference type="InterPro" id="IPR009081">
    <property type="entry name" value="PP-bd_ACP"/>
</dbReference>
<dbReference type="Gene3D" id="1.10.1200.10">
    <property type="entry name" value="ACP-like"/>
    <property type="match status" value="1"/>
</dbReference>
<evidence type="ECO:0000259" key="8">
    <source>
        <dbReference type="PROSITE" id="PS52004"/>
    </source>
</evidence>
<evidence type="ECO:0000259" key="7">
    <source>
        <dbReference type="PROSITE" id="PS50075"/>
    </source>
</evidence>
<dbReference type="SUPFAM" id="SSF47336">
    <property type="entry name" value="ACP-like"/>
    <property type="match status" value="1"/>
</dbReference>
<dbReference type="InterPro" id="IPR049900">
    <property type="entry name" value="PKS_mFAS_DH"/>
</dbReference>
<dbReference type="RefSeq" id="XP_007703917.1">
    <property type="nucleotide sequence ID" value="XM_007705727.1"/>
</dbReference>
<dbReference type="InterPro" id="IPR001227">
    <property type="entry name" value="Ac_transferase_dom_sf"/>
</dbReference>
<reference evidence="10 11" key="1">
    <citation type="journal article" date="2012" name="PLoS Pathog.">
        <title>Diverse lifestyles and strategies of plant pathogenesis encoded in the genomes of eighteen Dothideomycetes fungi.</title>
        <authorList>
            <person name="Ohm R.A."/>
            <person name="Feau N."/>
            <person name="Henrissat B."/>
            <person name="Schoch C.L."/>
            <person name="Horwitz B.A."/>
            <person name="Barry K.W."/>
            <person name="Condon B.J."/>
            <person name="Copeland A.C."/>
            <person name="Dhillon B."/>
            <person name="Glaser F."/>
            <person name="Hesse C.N."/>
            <person name="Kosti I."/>
            <person name="LaButti K."/>
            <person name="Lindquist E.A."/>
            <person name="Lucas S."/>
            <person name="Salamov A.A."/>
            <person name="Bradshaw R.E."/>
            <person name="Ciuffetti L."/>
            <person name="Hamelin R.C."/>
            <person name="Kema G.H.J."/>
            <person name="Lawrence C."/>
            <person name="Scott J.A."/>
            <person name="Spatafora J.W."/>
            <person name="Turgeon B.G."/>
            <person name="de Wit P.J.G.M."/>
            <person name="Zhong S."/>
            <person name="Goodwin S.B."/>
            <person name="Grigoriev I.V."/>
        </authorList>
    </citation>
    <scope>NUCLEOTIDE SEQUENCE [LARGE SCALE GENOMIC DNA]</scope>
    <source>
        <strain evidence="11">ND90Pr / ATCC 201652</strain>
    </source>
</reference>
<dbReference type="InterPro" id="IPR013968">
    <property type="entry name" value="PKS_KR"/>
</dbReference>
<protein>
    <submittedName>
        <fullName evidence="10">Polyketide synthase PKS9</fullName>
    </submittedName>
</protein>
<feature type="domain" description="Ketosynthase family 3 (KS3)" evidence="8">
    <location>
        <begin position="20"/>
        <end position="445"/>
    </location>
</feature>
<dbReference type="Proteomes" id="UP000016934">
    <property type="component" value="Unassembled WGS sequence"/>
</dbReference>
<dbReference type="InterPro" id="IPR014031">
    <property type="entry name" value="Ketoacyl_synth_C"/>
</dbReference>
<dbReference type="Gene3D" id="3.40.47.10">
    <property type="match status" value="1"/>
</dbReference>
<evidence type="ECO:0000256" key="3">
    <source>
        <dbReference type="ARBA" id="ARBA00022679"/>
    </source>
</evidence>
<dbReference type="SUPFAM" id="SSF52151">
    <property type="entry name" value="FabD/lysophospholipase-like"/>
    <property type="match status" value="1"/>
</dbReference>
<dbReference type="Pfam" id="PF00109">
    <property type="entry name" value="ketoacyl-synt"/>
    <property type="match status" value="1"/>
</dbReference>
<evidence type="ECO:0000313" key="10">
    <source>
        <dbReference type="EMBL" id="EMD60612.1"/>
    </source>
</evidence>
<evidence type="ECO:0000256" key="6">
    <source>
        <dbReference type="SAM" id="MobiDB-lite"/>
    </source>
</evidence>
<dbReference type="InterPro" id="IPR013154">
    <property type="entry name" value="ADH-like_N"/>
</dbReference>
<keyword evidence="11" id="KW-1185">Reference proteome</keyword>
<dbReference type="InterPro" id="IPR016035">
    <property type="entry name" value="Acyl_Trfase/lysoPLipase"/>
</dbReference>
<dbReference type="PANTHER" id="PTHR43775:SF29">
    <property type="entry name" value="ASPERFURANONE POLYKETIDE SYNTHASE AFOG-RELATED"/>
    <property type="match status" value="1"/>
</dbReference>
<keyword evidence="4" id="KW-0511">Multifunctional enzyme</keyword>
<dbReference type="GO" id="GO:0004312">
    <property type="term" value="F:fatty acid synthase activity"/>
    <property type="evidence" value="ECO:0007669"/>
    <property type="project" value="TreeGrafter"/>
</dbReference>
<evidence type="ECO:0000256" key="5">
    <source>
        <dbReference type="PROSITE-ProRule" id="PRU01363"/>
    </source>
</evidence>
<dbReference type="PROSITE" id="PS52019">
    <property type="entry name" value="PKS_MFAS_DH"/>
    <property type="match status" value="1"/>
</dbReference>
<dbReference type="PROSITE" id="PS50075">
    <property type="entry name" value="CARRIER"/>
    <property type="match status" value="1"/>
</dbReference>
<dbReference type="InterPro" id="IPR057326">
    <property type="entry name" value="KR_dom"/>
</dbReference>
<evidence type="ECO:0000313" key="11">
    <source>
        <dbReference type="Proteomes" id="UP000016934"/>
    </source>
</evidence>
<dbReference type="GO" id="GO:0044550">
    <property type="term" value="P:secondary metabolite biosynthetic process"/>
    <property type="evidence" value="ECO:0007669"/>
    <property type="project" value="TreeGrafter"/>
</dbReference>
<dbReference type="InterPro" id="IPR006162">
    <property type="entry name" value="Ppantetheine_attach_site"/>
</dbReference>
<dbReference type="SMART" id="SM00823">
    <property type="entry name" value="PKS_PP"/>
    <property type="match status" value="1"/>
</dbReference>